<feature type="domain" description="Archaeal Type IV pilin N-terminal" evidence="2">
    <location>
        <begin position="24"/>
        <end position="92"/>
    </location>
</feature>
<accession>A0A1I6KQ98</accession>
<gene>
    <name evidence="3" type="ORF">SAMN05216559_1295</name>
</gene>
<organism evidence="3 4">
    <name type="scientific">Halomicrobium zhouii</name>
    <dbReference type="NCBI Taxonomy" id="767519"/>
    <lineage>
        <taxon>Archaea</taxon>
        <taxon>Methanobacteriati</taxon>
        <taxon>Methanobacteriota</taxon>
        <taxon>Stenosarchaea group</taxon>
        <taxon>Halobacteria</taxon>
        <taxon>Halobacteriales</taxon>
        <taxon>Haloarculaceae</taxon>
        <taxon>Halomicrobium</taxon>
    </lineage>
</organism>
<keyword evidence="1" id="KW-0472">Membrane</keyword>
<reference evidence="3 4" key="1">
    <citation type="submission" date="2016-10" db="EMBL/GenBank/DDBJ databases">
        <authorList>
            <person name="de Groot N.N."/>
        </authorList>
    </citation>
    <scope>NUCLEOTIDE SEQUENCE [LARGE SCALE GENOMIC DNA]</scope>
    <source>
        <strain evidence="3 4">CGMCC 1.10457</strain>
    </source>
</reference>
<dbReference type="Proteomes" id="UP000199062">
    <property type="component" value="Unassembled WGS sequence"/>
</dbReference>
<dbReference type="Pfam" id="PF07790">
    <property type="entry name" value="Pilin_N"/>
    <property type="match status" value="1"/>
</dbReference>
<feature type="transmembrane region" description="Helical" evidence="1">
    <location>
        <begin position="16"/>
        <end position="47"/>
    </location>
</feature>
<sequence>MGVRDSWNELGTGGKILVGLVVGGVVVVVGLILLLILAAVIGSFVLGMGEPSTATAMPQVTFSVEYDAAAETAEITHDGGDAIPADELSVETGDRTVAWDDGDGEVTAGESVAVDASPGTTVSVVWNGDGESAVLSRTTVE</sequence>
<evidence type="ECO:0000313" key="4">
    <source>
        <dbReference type="Proteomes" id="UP000199062"/>
    </source>
</evidence>
<dbReference type="OrthoDB" id="241375at2157"/>
<dbReference type="EMBL" id="FOZK01000001">
    <property type="protein sequence ID" value="SFR93432.1"/>
    <property type="molecule type" value="Genomic_DNA"/>
</dbReference>
<keyword evidence="4" id="KW-1185">Reference proteome</keyword>
<protein>
    <recommendedName>
        <fullName evidence="2">Archaeal Type IV pilin N-terminal domain-containing protein</fullName>
    </recommendedName>
</protein>
<evidence type="ECO:0000256" key="1">
    <source>
        <dbReference type="SAM" id="Phobius"/>
    </source>
</evidence>
<dbReference type="AlphaFoldDB" id="A0A1I6KQ98"/>
<evidence type="ECO:0000313" key="3">
    <source>
        <dbReference type="EMBL" id="SFR93432.1"/>
    </source>
</evidence>
<dbReference type="InterPro" id="IPR012859">
    <property type="entry name" value="Pilin_N_archaeal"/>
</dbReference>
<keyword evidence="1" id="KW-0812">Transmembrane</keyword>
<dbReference type="RefSeq" id="WP_089814972.1">
    <property type="nucleotide sequence ID" value="NZ_FOZK01000001.1"/>
</dbReference>
<dbReference type="STRING" id="767519.SAMN05216559_1295"/>
<proteinExistence type="predicted"/>
<keyword evidence="1" id="KW-1133">Transmembrane helix</keyword>
<evidence type="ECO:0000259" key="2">
    <source>
        <dbReference type="Pfam" id="PF07790"/>
    </source>
</evidence>
<name>A0A1I6KQ98_9EURY</name>